<dbReference type="FunFam" id="1.10.1820.10:FF:000005">
    <property type="entry name" value="Casein kinase II subunit beta"/>
    <property type="match status" value="1"/>
</dbReference>
<dbReference type="GO" id="GO:0019887">
    <property type="term" value="F:protein kinase regulator activity"/>
    <property type="evidence" value="ECO:0007669"/>
    <property type="project" value="InterPro"/>
</dbReference>
<dbReference type="PRINTS" id="PR00472">
    <property type="entry name" value="CASNKINASEII"/>
</dbReference>
<protein>
    <recommendedName>
        <fullName evidence="2">Casein kinase II subunit beta</fullName>
        <shortName evidence="2">CK II beta</shortName>
    </recommendedName>
</protein>
<gene>
    <name evidence="4" type="ORF">BESB_032840</name>
</gene>
<proteinExistence type="inferred from homology"/>
<keyword evidence="4" id="KW-0808">Transferase</keyword>
<dbReference type="STRING" id="94643.A0A2A9M617"/>
<sequence length="375" mass="40448">MTLTSSGSRAGGPGGARSAGQFAPGELSSSLLPGAGEREEAVRQLGGRREGEGGRMLREEPASTVRAPAVTAASVFTRSEDEDDDEDGEDEGETWISWFCALEGHECFGEVDEEYIKDTFNLFGLKPIIGNYDAALDMILGTAPDDEDIDEQHFLEVYRDAMDLYGLIHARYIITPRGLAQMREKYIAGQFGECPRVLCDRHPVLPVGLSPDLRSHRLRLYCPLCQEAYEVREGSEEAKDIDGAFFGPSFPHIFLQTFPNLVPLDVPVPYQSKIFGFRVHNKKSIVQLKLERGEYGRECVPASAAGGRPLSTSRAPGSPAADAARKDRDEASPAGAEKGEDAVAGAQGQARAGVSQPAVVAASKSPSGNWEKTGT</sequence>
<dbReference type="PANTHER" id="PTHR11740:SF0">
    <property type="entry name" value="CASEIN KINASE II SUBUNIT BETA"/>
    <property type="match status" value="1"/>
</dbReference>
<feature type="region of interest" description="Disordered" evidence="3">
    <location>
        <begin position="1"/>
        <end position="91"/>
    </location>
</feature>
<dbReference type="Proteomes" id="UP000224006">
    <property type="component" value="Unassembled WGS sequence"/>
</dbReference>
<evidence type="ECO:0000313" key="4">
    <source>
        <dbReference type="EMBL" id="PFH31087.1"/>
    </source>
</evidence>
<dbReference type="GeneID" id="40308266"/>
<reference evidence="4 5" key="1">
    <citation type="submission" date="2017-09" db="EMBL/GenBank/DDBJ databases">
        <title>Genome sequencing of Besnoitia besnoiti strain Bb-Ger1.</title>
        <authorList>
            <person name="Schares G."/>
            <person name="Venepally P."/>
            <person name="Lorenzi H.A."/>
        </authorList>
    </citation>
    <scope>NUCLEOTIDE SEQUENCE [LARGE SCALE GENOMIC DNA]</scope>
    <source>
        <strain evidence="4 5">Bb-Ger1</strain>
    </source>
</reference>
<feature type="compositionally biased region" description="Basic and acidic residues" evidence="3">
    <location>
        <begin position="323"/>
        <end position="341"/>
    </location>
</feature>
<dbReference type="GO" id="GO:0005956">
    <property type="term" value="C:protein kinase CK2 complex"/>
    <property type="evidence" value="ECO:0007669"/>
    <property type="project" value="UniProtKB-UniRule"/>
</dbReference>
<dbReference type="PANTHER" id="PTHR11740">
    <property type="entry name" value="CASEIN KINASE II SUBUNIT BETA"/>
    <property type="match status" value="1"/>
</dbReference>
<dbReference type="GO" id="GO:0016301">
    <property type="term" value="F:kinase activity"/>
    <property type="evidence" value="ECO:0007669"/>
    <property type="project" value="UniProtKB-KW"/>
</dbReference>
<comment type="caution">
    <text evidence="4">The sequence shown here is derived from an EMBL/GenBank/DDBJ whole genome shotgun (WGS) entry which is preliminary data.</text>
</comment>
<dbReference type="EMBL" id="NWUJ01000017">
    <property type="protein sequence ID" value="PFH31087.1"/>
    <property type="molecule type" value="Genomic_DNA"/>
</dbReference>
<dbReference type="AlphaFoldDB" id="A0A2A9M617"/>
<name>A0A2A9M617_BESBE</name>
<dbReference type="SMART" id="SM01085">
    <property type="entry name" value="CK_II_beta"/>
    <property type="match status" value="1"/>
</dbReference>
<dbReference type="InterPro" id="IPR016149">
    <property type="entry name" value="Casein_kin_II_reg-sub_N"/>
</dbReference>
<feature type="compositionally biased region" description="Basic and acidic residues" evidence="3">
    <location>
        <begin position="36"/>
        <end position="61"/>
    </location>
</feature>
<dbReference type="GO" id="GO:0005737">
    <property type="term" value="C:cytoplasm"/>
    <property type="evidence" value="ECO:0007669"/>
    <property type="project" value="TreeGrafter"/>
</dbReference>
<evidence type="ECO:0000256" key="3">
    <source>
        <dbReference type="SAM" id="MobiDB-lite"/>
    </source>
</evidence>
<keyword evidence="5" id="KW-1185">Reference proteome</keyword>
<dbReference type="InterPro" id="IPR000704">
    <property type="entry name" value="Casein_kinase_II_reg-sub"/>
</dbReference>
<accession>A0A2A9M617</accession>
<dbReference type="FunFam" id="2.20.25.20:FF:000001">
    <property type="entry name" value="Casein kinase II subunit beta"/>
    <property type="match status" value="1"/>
</dbReference>
<evidence type="ECO:0000256" key="1">
    <source>
        <dbReference type="ARBA" id="ARBA00006941"/>
    </source>
</evidence>
<dbReference type="Pfam" id="PF01214">
    <property type="entry name" value="CK_II_beta"/>
    <property type="match status" value="1"/>
</dbReference>
<keyword evidence="4" id="KW-0418">Kinase</keyword>
<organism evidence="4 5">
    <name type="scientific">Besnoitia besnoiti</name>
    <name type="common">Apicomplexan protozoan</name>
    <dbReference type="NCBI Taxonomy" id="94643"/>
    <lineage>
        <taxon>Eukaryota</taxon>
        <taxon>Sar</taxon>
        <taxon>Alveolata</taxon>
        <taxon>Apicomplexa</taxon>
        <taxon>Conoidasida</taxon>
        <taxon>Coccidia</taxon>
        <taxon>Eucoccidiorida</taxon>
        <taxon>Eimeriorina</taxon>
        <taxon>Sarcocystidae</taxon>
        <taxon>Besnoitia</taxon>
    </lineage>
</organism>
<dbReference type="VEuPathDB" id="ToxoDB:BESB_032840"/>
<dbReference type="RefSeq" id="XP_029215096.1">
    <property type="nucleotide sequence ID" value="XM_029361876.1"/>
</dbReference>
<comment type="subunit">
    <text evidence="2">Tetramer of two alpha and two beta subunits.</text>
</comment>
<evidence type="ECO:0000256" key="2">
    <source>
        <dbReference type="RuleBase" id="RU361268"/>
    </source>
</evidence>
<feature type="compositionally biased region" description="Polar residues" evidence="3">
    <location>
        <begin position="364"/>
        <end position="375"/>
    </location>
</feature>
<evidence type="ECO:0000313" key="5">
    <source>
        <dbReference type="Proteomes" id="UP000224006"/>
    </source>
</evidence>
<comment type="similarity">
    <text evidence="1 2">Belongs to the casein kinase 2 subunit beta family.</text>
</comment>
<dbReference type="Gene3D" id="1.10.1820.10">
    <property type="entry name" value="protein kinase ck2 holoenzyme, chain C, domain 1"/>
    <property type="match status" value="1"/>
</dbReference>
<feature type="compositionally biased region" description="Low complexity" evidence="3">
    <location>
        <begin position="342"/>
        <end position="354"/>
    </location>
</feature>
<feature type="region of interest" description="Disordered" evidence="3">
    <location>
        <begin position="301"/>
        <end position="375"/>
    </location>
</feature>
<dbReference type="InterPro" id="IPR035991">
    <property type="entry name" value="Casein_kinase_II_beta-like"/>
</dbReference>
<dbReference type="Gene3D" id="2.20.25.20">
    <property type="match status" value="1"/>
</dbReference>
<dbReference type="OrthoDB" id="3971593at2759"/>
<dbReference type="KEGG" id="bbes:BESB_032840"/>
<feature type="compositionally biased region" description="Acidic residues" evidence="3">
    <location>
        <begin position="80"/>
        <end position="91"/>
    </location>
</feature>
<dbReference type="SUPFAM" id="SSF57798">
    <property type="entry name" value="Casein kinase II beta subunit"/>
    <property type="match status" value="1"/>
</dbReference>